<protein>
    <recommendedName>
        <fullName evidence="3">VanZ like protein</fullName>
    </recommendedName>
</protein>
<comment type="caution">
    <text evidence="1">The sequence shown here is derived from an EMBL/GenBank/DDBJ whole genome shotgun (WGS) entry which is preliminary data.</text>
</comment>
<organism evidence="1 2">
    <name type="scientific">Novosphingobium olei</name>
    <dbReference type="NCBI Taxonomy" id="2728851"/>
    <lineage>
        <taxon>Bacteria</taxon>
        <taxon>Pseudomonadati</taxon>
        <taxon>Pseudomonadota</taxon>
        <taxon>Alphaproteobacteria</taxon>
        <taxon>Sphingomonadales</taxon>
        <taxon>Sphingomonadaceae</taxon>
        <taxon>Novosphingobium</taxon>
    </lineage>
</organism>
<keyword evidence="2" id="KW-1185">Reference proteome</keyword>
<gene>
    <name evidence="1" type="ORF">HHL27_21175</name>
</gene>
<dbReference type="RefSeq" id="WP_169495365.1">
    <property type="nucleotide sequence ID" value="NZ_JABBGM010000019.1"/>
</dbReference>
<proteinExistence type="predicted"/>
<name>A0A7Y0BT80_9SPHN</name>
<dbReference type="AlphaFoldDB" id="A0A7Y0BT80"/>
<dbReference type="Proteomes" id="UP000583556">
    <property type="component" value="Unassembled WGS sequence"/>
</dbReference>
<accession>A0A7Y0BT80</accession>
<dbReference type="EMBL" id="JABBGM010000019">
    <property type="protein sequence ID" value="NML96177.1"/>
    <property type="molecule type" value="Genomic_DNA"/>
</dbReference>
<evidence type="ECO:0000313" key="2">
    <source>
        <dbReference type="Proteomes" id="UP000583556"/>
    </source>
</evidence>
<evidence type="ECO:0000313" key="1">
    <source>
        <dbReference type="EMBL" id="NML96177.1"/>
    </source>
</evidence>
<evidence type="ECO:0008006" key="3">
    <source>
        <dbReference type="Google" id="ProtNLM"/>
    </source>
</evidence>
<reference evidence="1 2" key="1">
    <citation type="submission" date="2020-04" db="EMBL/GenBank/DDBJ databases">
        <title>Novosphingobium sp. TW-4 isolated from soil.</title>
        <authorList>
            <person name="Dahal R.H."/>
            <person name="Chaudhary D.K."/>
        </authorList>
    </citation>
    <scope>NUCLEOTIDE SEQUENCE [LARGE SCALE GENOMIC DNA]</scope>
    <source>
        <strain evidence="1 2">TW-4</strain>
    </source>
</reference>
<sequence length="132" mass="14646">MNFVTAIHFAKDSIAQNLGVSHQVLHIHAGLAIYIAAQLALGTRRASLAALCVVFGAEFANELVDFLFHGQLLVSDTIQDIVATVFWPLVIYAVGTVRRKQWRREVARRRHFSAMLARLADGSEQVHRPTLG</sequence>